<gene>
    <name evidence="17" type="ORF">FGIG_06387</name>
</gene>
<evidence type="ECO:0000256" key="15">
    <source>
        <dbReference type="SAM" id="MobiDB-lite"/>
    </source>
</evidence>
<dbReference type="InterPro" id="IPR054473">
    <property type="entry name" value="KIF2A-like_N"/>
</dbReference>
<evidence type="ECO:0000256" key="5">
    <source>
        <dbReference type="ARBA" id="ARBA00022741"/>
    </source>
</evidence>
<evidence type="ECO:0000256" key="12">
    <source>
        <dbReference type="ARBA" id="ARBA00061030"/>
    </source>
</evidence>
<dbReference type="InterPro" id="IPR027640">
    <property type="entry name" value="Kinesin-like_fam"/>
</dbReference>
<dbReference type="GO" id="GO:0007018">
    <property type="term" value="P:microtubule-based movement"/>
    <property type="evidence" value="ECO:0007669"/>
    <property type="project" value="InterPro"/>
</dbReference>
<dbReference type="GO" id="GO:0005524">
    <property type="term" value="F:ATP binding"/>
    <property type="evidence" value="ECO:0007669"/>
    <property type="project" value="UniProtKB-UniRule"/>
</dbReference>
<keyword evidence="10" id="KW-0206">Cytoskeleton</keyword>
<dbReference type="InterPro" id="IPR001752">
    <property type="entry name" value="Kinesin_motor_dom"/>
</dbReference>
<dbReference type="Gene3D" id="3.40.850.10">
    <property type="entry name" value="Kinesin motor domain"/>
    <property type="match status" value="1"/>
</dbReference>
<protein>
    <recommendedName>
        <fullName evidence="14">Kinesin-like protein</fullName>
    </recommendedName>
</protein>
<comment type="similarity">
    <text evidence="12">Belongs to the TRAFAC class myosin-kinesin ATPase superfamily. Kinesin family. KIN-13 subfamily.</text>
</comment>
<dbReference type="SMART" id="SM00129">
    <property type="entry name" value="KISc"/>
    <property type="match status" value="1"/>
</dbReference>
<dbReference type="SUPFAM" id="SSF52540">
    <property type="entry name" value="P-loop containing nucleoside triphosphate hydrolases"/>
    <property type="match status" value="1"/>
</dbReference>
<dbReference type="Pfam" id="PF00225">
    <property type="entry name" value="Kinesin"/>
    <property type="match status" value="1"/>
</dbReference>
<dbReference type="InterPro" id="IPR027417">
    <property type="entry name" value="P-loop_NTPase"/>
</dbReference>
<feature type="domain" description="Kinesin motor" evidence="16">
    <location>
        <begin position="414"/>
        <end position="746"/>
    </location>
</feature>
<dbReference type="Proteomes" id="UP000316759">
    <property type="component" value="Unassembled WGS sequence"/>
</dbReference>
<comment type="subcellular location">
    <subcellularLocation>
        <location evidence="1">Cytoplasm</location>
        <location evidence="1">Cytoskeleton</location>
    </subcellularLocation>
</comment>
<evidence type="ECO:0000313" key="17">
    <source>
        <dbReference type="EMBL" id="TPP67806.1"/>
    </source>
</evidence>
<dbReference type="PROSITE" id="PS00411">
    <property type="entry name" value="KINESIN_MOTOR_1"/>
    <property type="match status" value="1"/>
</dbReference>
<dbReference type="GO" id="GO:0007019">
    <property type="term" value="P:microtubule depolymerization"/>
    <property type="evidence" value="ECO:0007669"/>
    <property type="project" value="TreeGrafter"/>
</dbReference>
<evidence type="ECO:0000256" key="14">
    <source>
        <dbReference type="RuleBase" id="RU000394"/>
    </source>
</evidence>
<dbReference type="AlphaFoldDB" id="A0A504Z4X3"/>
<organism evidence="17 18">
    <name type="scientific">Fasciola gigantica</name>
    <name type="common">Giant liver fluke</name>
    <dbReference type="NCBI Taxonomy" id="46835"/>
    <lineage>
        <taxon>Eukaryota</taxon>
        <taxon>Metazoa</taxon>
        <taxon>Spiralia</taxon>
        <taxon>Lophotrochozoa</taxon>
        <taxon>Platyhelminthes</taxon>
        <taxon>Trematoda</taxon>
        <taxon>Digenea</taxon>
        <taxon>Plagiorchiida</taxon>
        <taxon>Echinostomata</taxon>
        <taxon>Echinostomatoidea</taxon>
        <taxon>Fasciolidae</taxon>
        <taxon>Fasciola</taxon>
    </lineage>
</organism>
<dbReference type="GO" id="GO:0005874">
    <property type="term" value="C:microtubule"/>
    <property type="evidence" value="ECO:0007669"/>
    <property type="project" value="UniProtKB-KW"/>
</dbReference>
<feature type="binding site" evidence="13">
    <location>
        <begin position="504"/>
        <end position="511"/>
    </location>
    <ligand>
        <name>ATP</name>
        <dbReference type="ChEBI" id="CHEBI:30616"/>
    </ligand>
</feature>
<dbReference type="CDD" id="cd01367">
    <property type="entry name" value="KISc_KIF2_like"/>
    <property type="match status" value="1"/>
</dbReference>
<evidence type="ECO:0000256" key="4">
    <source>
        <dbReference type="ARBA" id="ARBA00022701"/>
    </source>
</evidence>
<feature type="region of interest" description="Disordered" evidence="15">
    <location>
        <begin position="233"/>
        <end position="275"/>
    </location>
</feature>
<evidence type="ECO:0000256" key="2">
    <source>
        <dbReference type="ARBA" id="ARBA00022490"/>
    </source>
</evidence>
<feature type="region of interest" description="Disordered" evidence="15">
    <location>
        <begin position="64"/>
        <end position="116"/>
    </location>
</feature>
<evidence type="ECO:0000256" key="8">
    <source>
        <dbReference type="ARBA" id="ARBA00023054"/>
    </source>
</evidence>
<dbReference type="OrthoDB" id="3176171at2759"/>
<dbReference type="PANTHER" id="PTHR47971">
    <property type="entry name" value="KINESIN-RELATED PROTEIN 6"/>
    <property type="match status" value="1"/>
</dbReference>
<keyword evidence="2" id="KW-0963">Cytoplasm</keyword>
<evidence type="ECO:0000256" key="1">
    <source>
        <dbReference type="ARBA" id="ARBA00004245"/>
    </source>
</evidence>
<dbReference type="Pfam" id="PF22923">
    <property type="entry name" value="KIF2A-like_1st"/>
    <property type="match status" value="1"/>
</dbReference>
<dbReference type="STRING" id="46835.A0A504Z4X3"/>
<keyword evidence="4 14" id="KW-0493">Microtubule</keyword>
<evidence type="ECO:0000313" key="18">
    <source>
        <dbReference type="Proteomes" id="UP000316759"/>
    </source>
</evidence>
<feature type="compositionally biased region" description="Polar residues" evidence="15">
    <location>
        <begin position="238"/>
        <end position="249"/>
    </location>
</feature>
<evidence type="ECO:0000256" key="7">
    <source>
        <dbReference type="ARBA" id="ARBA00022840"/>
    </source>
</evidence>
<keyword evidence="11" id="KW-0131">Cell cycle</keyword>
<proteinExistence type="inferred from homology"/>
<dbReference type="GO" id="GO:0008017">
    <property type="term" value="F:microtubule binding"/>
    <property type="evidence" value="ECO:0007669"/>
    <property type="project" value="InterPro"/>
</dbReference>
<accession>A0A504Z4X3</accession>
<keyword evidence="7 13" id="KW-0067">ATP-binding</keyword>
<evidence type="ECO:0000256" key="13">
    <source>
        <dbReference type="PROSITE-ProRule" id="PRU00283"/>
    </source>
</evidence>
<evidence type="ECO:0000256" key="11">
    <source>
        <dbReference type="ARBA" id="ARBA00023306"/>
    </source>
</evidence>
<evidence type="ECO:0000259" key="16">
    <source>
        <dbReference type="PROSITE" id="PS50067"/>
    </source>
</evidence>
<reference evidence="17 18" key="1">
    <citation type="submission" date="2019-04" db="EMBL/GenBank/DDBJ databases">
        <title>Annotation for the trematode Fasciola gigantica.</title>
        <authorList>
            <person name="Choi Y.-J."/>
        </authorList>
    </citation>
    <scope>NUCLEOTIDE SEQUENCE [LARGE SCALE GENOMIC DNA]</scope>
    <source>
        <strain evidence="17">Uganda_cow_1</strain>
    </source>
</reference>
<dbReference type="EMBL" id="SUNJ01000251">
    <property type="protein sequence ID" value="TPP67806.1"/>
    <property type="molecule type" value="Genomic_DNA"/>
</dbReference>
<keyword evidence="3" id="KW-0132">Cell division</keyword>
<dbReference type="FunFam" id="3.40.850.10:FF:000012">
    <property type="entry name" value="Kinesin-like protein"/>
    <property type="match status" value="1"/>
</dbReference>
<dbReference type="GO" id="GO:0003777">
    <property type="term" value="F:microtubule motor activity"/>
    <property type="evidence" value="ECO:0007669"/>
    <property type="project" value="InterPro"/>
</dbReference>
<evidence type="ECO:0000256" key="6">
    <source>
        <dbReference type="ARBA" id="ARBA00022776"/>
    </source>
</evidence>
<dbReference type="InterPro" id="IPR036961">
    <property type="entry name" value="Kinesin_motor_dom_sf"/>
</dbReference>
<sequence length="946" mass="104019">MTGYAEGLLSVGTNVDIQRTDGRVHSAIVSGINVNTKSVTVEWYERGEAKGKEIELEAIYQLNPNLRRPGTSPDKVGGTGDANRPQSQKDPHPILPSTSQQHRPAAAAAAPWPLGDPRASAASISFKHHASHPTNVTTTGSTTSVSSGQNITQFEAPSSIPSRLNAPSTRAQTALRSNVAGTPAPSRLVFTSGYADDRTTQSRHGFNVPTSATPVLSTSAASVHASHDVTQIRHPDTTGHTISGTSHPQRATVEVPMDEDVSETTPTGRRQHEPDDLQHLADLAREPDVGSLNGEWMEQDTMEPVEDSTPVAANLRAPSTAELQRRQTARINTTLVNGQSAAGTAAARKSNCVKEIELIKQRREERRAAQRAFRDQIDLDPSNPSYEFHMMINEYRSTLDYRPLTNTDPIEDHQICVCVRKRPMNKKELGRREIDVITVPDKEHVVVHEPKTKVDLTKYLENQQFRFDYSFDDTSDNELVYRYTAKPLVECVFERGMATCFAYGQTGSGKTHTMGGEFHARGQQNCTNGIYALAAADVFHLNSSKYRNEKLCVDAAFFEIYSGKVFDLLNKKAKLRVLEDAKGQVQIVGLREEPVDSVDAVLRLLQHGAHIRTSGQTSANQHSSRSHAVFQLILKKQATNKLHGKFSLIDLAGNERGVDTSSSDRHTRMEGAEINKSLLALKECIRALGRKGAHLPFRASKLTQVLRDSFIGDRSRTCMIAMISPGMSSCEHTLNTLRYADRVKELGPNSLSAGNSNTDLLPSSARNGAGVRGATGANGAFGDTTSGTVSHGAAATRNPNLVSTTSGLGNGNWVGSSTLVNQTARNGLPEVDDLAMLRSANDGEITEELFTFQEVVTQIERMEEEVCDEHKALCDSMSDWTKEHFRLYKGSNQVEFDVEAYSSRLEWLLSEQLKSISSLRDKVTAWRRELRQEEELSTKLQRGYRP</sequence>
<dbReference type="GO" id="GO:0051301">
    <property type="term" value="P:cell division"/>
    <property type="evidence" value="ECO:0007669"/>
    <property type="project" value="UniProtKB-KW"/>
</dbReference>
<name>A0A504Z4X3_FASGI</name>
<keyword evidence="5 13" id="KW-0547">Nucleotide-binding</keyword>
<evidence type="ECO:0000256" key="10">
    <source>
        <dbReference type="ARBA" id="ARBA00023212"/>
    </source>
</evidence>
<comment type="caution">
    <text evidence="17">The sequence shown here is derived from an EMBL/GenBank/DDBJ whole genome shotgun (WGS) entry which is preliminary data.</text>
</comment>
<dbReference type="PANTHER" id="PTHR47971:SF8">
    <property type="entry name" value="KINESIN-LIKE PROTEIN"/>
    <property type="match status" value="1"/>
</dbReference>
<evidence type="ECO:0000256" key="3">
    <source>
        <dbReference type="ARBA" id="ARBA00022618"/>
    </source>
</evidence>
<keyword evidence="8" id="KW-0175">Coiled coil</keyword>
<keyword evidence="18" id="KW-1185">Reference proteome</keyword>
<dbReference type="PROSITE" id="PS50067">
    <property type="entry name" value="KINESIN_MOTOR_2"/>
    <property type="match status" value="1"/>
</dbReference>
<keyword evidence="6" id="KW-0498">Mitosis</keyword>
<keyword evidence="9 13" id="KW-0505">Motor protein</keyword>
<evidence type="ECO:0000256" key="9">
    <source>
        <dbReference type="ARBA" id="ARBA00023175"/>
    </source>
</evidence>
<dbReference type="InterPro" id="IPR019821">
    <property type="entry name" value="Kinesin_motor_CS"/>
</dbReference>
<dbReference type="PRINTS" id="PR00380">
    <property type="entry name" value="KINESINHEAVY"/>
</dbReference>